<accession>A0AAE1CNI5</accession>
<organism evidence="1 2">
    <name type="scientific">Elysia crispata</name>
    <name type="common">lettuce slug</name>
    <dbReference type="NCBI Taxonomy" id="231223"/>
    <lineage>
        <taxon>Eukaryota</taxon>
        <taxon>Metazoa</taxon>
        <taxon>Spiralia</taxon>
        <taxon>Lophotrochozoa</taxon>
        <taxon>Mollusca</taxon>
        <taxon>Gastropoda</taxon>
        <taxon>Heterobranchia</taxon>
        <taxon>Euthyneura</taxon>
        <taxon>Panpulmonata</taxon>
        <taxon>Sacoglossa</taxon>
        <taxon>Placobranchoidea</taxon>
        <taxon>Plakobranchidae</taxon>
        <taxon>Elysia</taxon>
    </lineage>
</organism>
<sequence>MASRGASSVHERRVLTAKGELDEAGRRGLPASSQHSHVLWKAGRAIARPIDRKDFSCIGLKQVFIVDNSTLSSVLCLLLNSLCFQRAFKSPKHYIGWRMEHLNRETVVDKFQIDTDVAFPNSDDGHLYKRVLFHSASCINNGENEMNEMNAGFTAHIEGTEKGFLVYVHVYCTWHSP</sequence>
<dbReference type="Proteomes" id="UP001283361">
    <property type="component" value="Unassembled WGS sequence"/>
</dbReference>
<proteinExistence type="predicted"/>
<reference evidence="1" key="1">
    <citation type="journal article" date="2023" name="G3 (Bethesda)">
        <title>A reference genome for the long-term kleptoplast-retaining sea slug Elysia crispata morphotype clarki.</title>
        <authorList>
            <person name="Eastman K.E."/>
            <person name="Pendleton A.L."/>
            <person name="Shaikh M.A."/>
            <person name="Suttiyut T."/>
            <person name="Ogas R."/>
            <person name="Tomko P."/>
            <person name="Gavelis G."/>
            <person name="Widhalm J.R."/>
            <person name="Wisecaver J.H."/>
        </authorList>
    </citation>
    <scope>NUCLEOTIDE SEQUENCE</scope>
    <source>
        <strain evidence="1">ECLA1</strain>
    </source>
</reference>
<dbReference type="AlphaFoldDB" id="A0AAE1CNI5"/>
<comment type="caution">
    <text evidence="1">The sequence shown here is derived from an EMBL/GenBank/DDBJ whole genome shotgun (WGS) entry which is preliminary data.</text>
</comment>
<dbReference type="EMBL" id="JAWDGP010007437">
    <property type="protein sequence ID" value="KAK3718452.1"/>
    <property type="molecule type" value="Genomic_DNA"/>
</dbReference>
<protein>
    <submittedName>
        <fullName evidence="1">Uncharacterized protein</fullName>
    </submittedName>
</protein>
<evidence type="ECO:0000313" key="1">
    <source>
        <dbReference type="EMBL" id="KAK3718452.1"/>
    </source>
</evidence>
<gene>
    <name evidence="1" type="ORF">RRG08_006830</name>
</gene>
<evidence type="ECO:0000313" key="2">
    <source>
        <dbReference type="Proteomes" id="UP001283361"/>
    </source>
</evidence>
<keyword evidence="2" id="KW-1185">Reference proteome</keyword>
<name>A0AAE1CNI5_9GAST</name>